<proteinExistence type="predicted"/>
<name>A0A0G4H155_9ALVE</name>
<evidence type="ECO:0000256" key="9">
    <source>
        <dbReference type="ARBA" id="ARBA00023286"/>
    </source>
</evidence>
<feature type="signal peptide" evidence="13">
    <location>
        <begin position="1"/>
        <end position="21"/>
    </location>
</feature>
<feature type="compositionally biased region" description="Acidic residues" evidence="11">
    <location>
        <begin position="617"/>
        <end position="626"/>
    </location>
</feature>
<keyword evidence="8" id="KW-0325">Glycoprotein</keyword>
<evidence type="ECO:0000256" key="5">
    <source>
        <dbReference type="ARBA" id="ARBA00023065"/>
    </source>
</evidence>
<evidence type="ECO:0000256" key="7">
    <source>
        <dbReference type="ARBA" id="ARBA00023170"/>
    </source>
</evidence>
<dbReference type="GO" id="GO:0015276">
    <property type="term" value="F:ligand-gated monoatomic ion channel activity"/>
    <property type="evidence" value="ECO:0007669"/>
    <property type="project" value="InterPro"/>
</dbReference>
<feature type="region of interest" description="Disordered" evidence="11">
    <location>
        <begin position="232"/>
        <end position="268"/>
    </location>
</feature>
<evidence type="ECO:0000256" key="12">
    <source>
        <dbReference type="SAM" id="Phobius"/>
    </source>
</evidence>
<keyword evidence="4 12" id="KW-1133">Transmembrane helix</keyword>
<dbReference type="AlphaFoldDB" id="A0A0G4H155"/>
<evidence type="ECO:0000256" key="11">
    <source>
        <dbReference type="SAM" id="MobiDB-lite"/>
    </source>
</evidence>
<dbReference type="PhylomeDB" id="A0A0G4H155"/>
<feature type="domain" description="Ionotropic glutamate receptor C-terminal" evidence="14">
    <location>
        <begin position="316"/>
        <end position="526"/>
    </location>
</feature>
<reference evidence="15" key="1">
    <citation type="submission" date="2014-11" db="EMBL/GenBank/DDBJ databases">
        <authorList>
            <person name="Otto D Thomas"/>
            <person name="Naeem Raeece"/>
        </authorList>
    </citation>
    <scope>NUCLEOTIDE SEQUENCE</scope>
</reference>
<dbReference type="Pfam" id="PF00060">
    <property type="entry name" value="Lig_chan"/>
    <property type="match status" value="1"/>
</dbReference>
<dbReference type="PANTHER" id="PTHR18966">
    <property type="entry name" value="IONOTROPIC GLUTAMATE RECEPTOR"/>
    <property type="match status" value="1"/>
</dbReference>
<dbReference type="SUPFAM" id="SSF53850">
    <property type="entry name" value="Periplasmic binding protein-like II"/>
    <property type="match status" value="1"/>
</dbReference>
<feature type="compositionally biased region" description="Low complexity" evidence="11">
    <location>
        <begin position="627"/>
        <end position="640"/>
    </location>
</feature>
<accession>A0A0G4H155</accession>
<evidence type="ECO:0000256" key="1">
    <source>
        <dbReference type="ARBA" id="ARBA00004141"/>
    </source>
</evidence>
<comment type="subcellular location">
    <subcellularLocation>
        <location evidence="1">Membrane</location>
        <topology evidence="1">Multi-pass membrane protein</topology>
    </subcellularLocation>
</comment>
<dbReference type="VEuPathDB" id="CryptoDB:Cvel_800"/>
<keyword evidence="9" id="KW-1071">Ligand-gated ion channel</keyword>
<evidence type="ECO:0000256" key="3">
    <source>
        <dbReference type="ARBA" id="ARBA00022692"/>
    </source>
</evidence>
<feature type="compositionally biased region" description="Basic and acidic residues" evidence="11">
    <location>
        <begin position="249"/>
        <end position="260"/>
    </location>
</feature>
<evidence type="ECO:0000256" key="2">
    <source>
        <dbReference type="ARBA" id="ARBA00022448"/>
    </source>
</evidence>
<gene>
    <name evidence="15" type="ORF">Cvel_800</name>
</gene>
<keyword evidence="2" id="KW-0813">Transport</keyword>
<feature type="transmembrane region" description="Helical" evidence="12">
    <location>
        <begin position="173"/>
        <end position="193"/>
    </location>
</feature>
<keyword evidence="3 12" id="KW-0812">Transmembrane</keyword>
<evidence type="ECO:0000256" key="6">
    <source>
        <dbReference type="ARBA" id="ARBA00023136"/>
    </source>
</evidence>
<evidence type="ECO:0000256" key="13">
    <source>
        <dbReference type="SAM" id="SignalP"/>
    </source>
</evidence>
<keyword evidence="10" id="KW-0407">Ion channel</keyword>
<keyword evidence="5" id="KW-0406">Ion transport</keyword>
<organism evidence="15">
    <name type="scientific">Chromera velia CCMP2878</name>
    <dbReference type="NCBI Taxonomy" id="1169474"/>
    <lineage>
        <taxon>Eukaryota</taxon>
        <taxon>Sar</taxon>
        <taxon>Alveolata</taxon>
        <taxon>Colpodellida</taxon>
        <taxon>Chromeraceae</taxon>
        <taxon>Chromera</taxon>
    </lineage>
</organism>
<feature type="region of interest" description="Disordered" evidence="11">
    <location>
        <begin position="615"/>
        <end position="716"/>
    </location>
</feature>
<dbReference type="EMBL" id="CDMZ01001766">
    <property type="protein sequence ID" value="CEM37268.1"/>
    <property type="molecule type" value="Genomic_DNA"/>
</dbReference>
<dbReference type="Gene3D" id="1.10.287.70">
    <property type="match status" value="1"/>
</dbReference>
<evidence type="ECO:0000256" key="8">
    <source>
        <dbReference type="ARBA" id="ARBA00023180"/>
    </source>
</evidence>
<feature type="transmembrane region" description="Helical" evidence="12">
    <location>
        <begin position="519"/>
        <end position="539"/>
    </location>
</feature>
<evidence type="ECO:0000256" key="4">
    <source>
        <dbReference type="ARBA" id="ARBA00022989"/>
    </source>
</evidence>
<evidence type="ECO:0000256" key="10">
    <source>
        <dbReference type="ARBA" id="ARBA00023303"/>
    </source>
</evidence>
<sequence length="716" mass="79257">MKVRIALLSLFFYSLKEGVNATTWTTPTASCAVRDALAADSTLKHADALKGRTFQVMMESSYEPYVNMAAGTGFAIDVVQELARRGGFSVSLTDGGVPQSGESWDDMLIRLASSGDYDWMGSYWKESFYRTGLGATMTWQYVDTSTTLVALKPREKEKDLFKQMSLFVEPFSGYVWLCIVGIILGAGAIHWYVDRDRREEARSAWRSFVFRKMALRKRKYQYMVREIRGELSTQNGGKSGDAEGPVGSGKEEKEKRREKERDEEDVEGLDDVKIPDGLGWTEDAAIELMDPLTRPESNISKYPRVGASIFMKAMAFGPLGPKPIPFSGLARIHLFVFSIFIFVVTAAYTANLATFLIRDAELETPILGMDDIQRRELSVCIPAADAEVSRLARTLYPRTSQFRKYATPSEGLELVRNKTCAGQLLDPGVAEGLFSENKKCDMRIVGQPLARQGGGYAFWAFNDCHAAVRPGLNNILLEMQEDGWLTRAWQEYVELPDVCRDLAATADAQESVQLTIESFSGLFVAYGFLSSVVIVLAFIHARTRKHTEYALSKATEQVKANTQRAFVRMATVQAPSNRGKNVPGSSFHVDTEKVAQHSDDVEKDGGAQTFQAARLEEELEEEEEEASPPSLSPSSEVSPVGEEDHDLRDLSPARRGPPVASLSLAAEEKGEGGREKEELHRSYDEEKPPSEANEPIGGVPSVVNGRTTTGRFGGDR</sequence>
<dbReference type="GO" id="GO:0016020">
    <property type="term" value="C:membrane"/>
    <property type="evidence" value="ECO:0007669"/>
    <property type="project" value="UniProtKB-SubCell"/>
</dbReference>
<protein>
    <recommendedName>
        <fullName evidence="14">Ionotropic glutamate receptor C-terminal domain-containing protein</fullName>
    </recommendedName>
</protein>
<evidence type="ECO:0000313" key="15">
    <source>
        <dbReference type="EMBL" id="CEM37268.1"/>
    </source>
</evidence>
<dbReference type="InterPro" id="IPR001320">
    <property type="entry name" value="Iontro_rcpt_C"/>
</dbReference>
<feature type="transmembrane region" description="Helical" evidence="12">
    <location>
        <begin position="332"/>
        <end position="357"/>
    </location>
</feature>
<keyword evidence="6 12" id="KW-0472">Membrane</keyword>
<feature type="compositionally biased region" description="Basic and acidic residues" evidence="11">
    <location>
        <begin position="666"/>
        <end position="689"/>
    </location>
</feature>
<keyword evidence="13" id="KW-0732">Signal</keyword>
<keyword evidence="7" id="KW-0675">Receptor</keyword>
<evidence type="ECO:0000259" key="14">
    <source>
        <dbReference type="Pfam" id="PF00060"/>
    </source>
</evidence>
<dbReference type="InterPro" id="IPR015683">
    <property type="entry name" value="Ionotropic_Glu_rcpt"/>
</dbReference>
<feature type="chain" id="PRO_5005190790" description="Ionotropic glutamate receptor C-terminal domain-containing protein" evidence="13">
    <location>
        <begin position="22"/>
        <end position="716"/>
    </location>
</feature>